<dbReference type="InterPro" id="IPR051871">
    <property type="entry name" value="GMC_Oxidoreductase-Related"/>
</dbReference>
<dbReference type="Pfam" id="PF05199">
    <property type="entry name" value="GMC_oxred_C"/>
    <property type="match status" value="2"/>
</dbReference>
<keyword evidence="2" id="KW-0274">FAD</keyword>
<keyword evidence="4" id="KW-0732">Signal</keyword>
<dbReference type="PANTHER" id="PTHR45968">
    <property type="entry name" value="OSJNBA0019K04.7 PROTEIN"/>
    <property type="match status" value="1"/>
</dbReference>
<comment type="cofactor">
    <cofactor evidence="2">
        <name>FAD</name>
        <dbReference type="ChEBI" id="CHEBI:57692"/>
    </cofactor>
</comment>
<evidence type="ECO:0000313" key="6">
    <source>
        <dbReference type="EMBL" id="CAD1844551.1"/>
    </source>
</evidence>
<evidence type="ECO:0000256" key="2">
    <source>
        <dbReference type="PIRSR" id="PIRSR000137-2"/>
    </source>
</evidence>
<feature type="binding site" evidence="2">
    <location>
        <position position="233"/>
    </location>
    <ligand>
        <name>FAD</name>
        <dbReference type="ChEBI" id="CHEBI:57692"/>
    </ligand>
</feature>
<dbReference type="InterPro" id="IPR012132">
    <property type="entry name" value="GMC_OxRdtase"/>
</dbReference>
<dbReference type="PIRSF" id="PIRSF000137">
    <property type="entry name" value="Alcohol_oxidase"/>
    <property type="match status" value="1"/>
</dbReference>
<feature type="compositionally biased region" description="Basic and acidic residues" evidence="3">
    <location>
        <begin position="297"/>
        <end position="306"/>
    </location>
</feature>
<feature type="region of interest" description="Disordered" evidence="3">
    <location>
        <begin position="272"/>
        <end position="306"/>
    </location>
</feature>
<dbReference type="GO" id="GO:0050660">
    <property type="term" value="F:flavin adenine dinucleotide binding"/>
    <property type="evidence" value="ECO:0007669"/>
    <property type="project" value="InterPro"/>
</dbReference>
<dbReference type="InterPro" id="IPR036188">
    <property type="entry name" value="FAD/NAD-bd_sf"/>
</dbReference>
<feature type="domain" description="Glucose-methanol-choline oxidoreductase C-terminal" evidence="5">
    <location>
        <begin position="437"/>
        <end position="485"/>
    </location>
</feature>
<gene>
    <name evidence="6" type="ORF">CB5_LOCUS27762</name>
</gene>
<dbReference type="EMBL" id="LR862137">
    <property type="protein sequence ID" value="CAD1844551.1"/>
    <property type="molecule type" value="Genomic_DNA"/>
</dbReference>
<evidence type="ECO:0000259" key="5">
    <source>
        <dbReference type="Pfam" id="PF05199"/>
    </source>
</evidence>
<dbReference type="Gene3D" id="3.50.50.60">
    <property type="entry name" value="FAD/NAD(P)-binding domain"/>
    <property type="match status" value="3"/>
</dbReference>
<feature type="binding site" evidence="2">
    <location>
        <begin position="537"/>
        <end position="538"/>
    </location>
    <ligand>
        <name>FAD</name>
        <dbReference type="ChEBI" id="CHEBI:57692"/>
    </ligand>
</feature>
<evidence type="ECO:0000256" key="3">
    <source>
        <dbReference type="SAM" id="MobiDB-lite"/>
    </source>
</evidence>
<dbReference type="PANTHER" id="PTHR45968:SF3">
    <property type="entry name" value="OS04G0573100 PROTEIN"/>
    <property type="match status" value="1"/>
</dbReference>
<evidence type="ECO:0000256" key="1">
    <source>
        <dbReference type="ARBA" id="ARBA00010790"/>
    </source>
</evidence>
<feature type="domain" description="Glucose-methanol-choline oxidoreductase C-terminal" evidence="5">
    <location>
        <begin position="507"/>
        <end position="545"/>
    </location>
</feature>
<dbReference type="Gene3D" id="3.30.410.40">
    <property type="match status" value="2"/>
</dbReference>
<feature type="chain" id="PRO_5027958899" description="Glucose-methanol-choline oxidoreductase C-terminal domain-containing protein" evidence="4">
    <location>
        <begin position="26"/>
        <end position="614"/>
    </location>
</feature>
<dbReference type="AlphaFoldDB" id="A0A6V7QNS8"/>
<dbReference type="SUPFAM" id="SSF54373">
    <property type="entry name" value="FAD-linked reductases, C-terminal domain"/>
    <property type="match status" value="1"/>
</dbReference>
<feature type="binding site" evidence="2">
    <location>
        <position position="120"/>
    </location>
    <ligand>
        <name>FAD</name>
        <dbReference type="ChEBI" id="CHEBI:57692"/>
    </ligand>
</feature>
<dbReference type="InterPro" id="IPR007867">
    <property type="entry name" value="GMC_OxRtase_C"/>
</dbReference>
<evidence type="ECO:0000256" key="4">
    <source>
        <dbReference type="SAM" id="SignalP"/>
    </source>
</evidence>
<organism evidence="6">
    <name type="scientific">Ananas comosus var. bracteatus</name>
    <name type="common">red pineapple</name>
    <dbReference type="NCBI Taxonomy" id="296719"/>
    <lineage>
        <taxon>Eukaryota</taxon>
        <taxon>Viridiplantae</taxon>
        <taxon>Streptophyta</taxon>
        <taxon>Embryophyta</taxon>
        <taxon>Tracheophyta</taxon>
        <taxon>Spermatophyta</taxon>
        <taxon>Magnoliopsida</taxon>
        <taxon>Liliopsida</taxon>
        <taxon>Poales</taxon>
        <taxon>Bromeliaceae</taxon>
        <taxon>Bromelioideae</taxon>
        <taxon>Ananas</taxon>
    </lineage>
</organism>
<dbReference type="SUPFAM" id="SSF51905">
    <property type="entry name" value="FAD/NAD(P)-binding domain"/>
    <property type="match status" value="1"/>
</dbReference>
<reference evidence="6" key="1">
    <citation type="submission" date="2020-07" db="EMBL/GenBank/DDBJ databases">
        <authorList>
            <person name="Lin J."/>
        </authorList>
    </citation>
    <scope>NUCLEOTIDE SEQUENCE</scope>
</reference>
<name>A0A6V7QNS8_ANACO</name>
<sequence>MAFAPRTAVAMFFFGLLCSLRFCYSEKPPNYTFLKHAHEAPAVSRYDYIVVGGGTAGCPLAATLSRGSKVLVLERGGSPYGNRNISNLAHFADTLADDSPGSPAQRFVSEDGVLNSRARVLGGGSCLNAGFYTRASPAYARAAGWDGARANASYAWVERAVAHEPPVRRWQRALRDGLLEAGVGPNNGFTYDHLYGTKVGGTIFDRHGNRRTAADLLQYAHPAGITVLLRATVSQILFTRKAPYMILINRWKHNYCLRKVAAVGHRSAVPGLSREKAQSIPEQGTEERNHRLRGRHREPAATDVERHRPREHLQSFGIDVVVDQPMVGQGMADNPMNAIFVPSPAPVEVSLIQVVGITRFGSFIEGASGSNFATPNPNLDQPHRRNFGMFSPQTGQLATVPPKQRTPEAIARAVEAMDGLDESSFRGGFILEKIIGPLSSGHLELRTTDPDDNPSVTFNYFANPRDLERCVKGVKMIERVIKTKAFSRFRYPYISIEALLNITTNFRVVDRDYRVLGVDALRVIDGSTFKNSPGTNPQATVMMLGRLIRTPTNCESVATHYMSDSCLDPASTLNPRIEILIGDLLVLAKDDSFDLLVNRARGLILQLINCVLTT</sequence>
<dbReference type="GO" id="GO:0016614">
    <property type="term" value="F:oxidoreductase activity, acting on CH-OH group of donors"/>
    <property type="evidence" value="ECO:0007669"/>
    <property type="project" value="InterPro"/>
</dbReference>
<accession>A0A6V7QNS8</accession>
<feature type="binding site" evidence="2">
    <location>
        <begin position="74"/>
        <end position="75"/>
    </location>
    <ligand>
        <name>FAD</name>
        <dbReference type="ChEBI" id="CHEBI:57692"/>
    </ligand>
</feature>
<feature type="signal peptide" evidence="4">
    <location>
        <begin position="1"/>
        <end position="25"/>
    </location>
</feature>
<protein>
    <recommendedName>
        <fullName evidence="5">Glucose-methanol-choline oxidoreductase C-terminal domain-containing protein</fullName>
    </recommendedName>
</protein>
<feature type="binding site" evidence="2">
    <location>
        <position position="526"/>
    </location>
    <ligand>
        <name>FAD</name>
        <dbReference type="ChEBI" id="CHEBI:57692"/>
    </ligand>
</feature>
<keyword evidence="2" id="KW-0285">Flavoprotein</keyword>
<comment type="similarity">
    <text evidence="1">Belongs to the GMC oxidoreductase family.</text>
</comment>
<proteinExistence type="inferred from homology"/>